<sequence length="217" mass="24468">MTEFFYPRGGWRRALSYMRHRLGRLPDAPHRIARGIFAGVLVSFSPLFGFHFILAALVAWALRGNIIAALMATFFGNPLTFPIIMTVSIELGNWMLGNSGMMPLPQVVAAFARASVEFWHNVQATVTDDVANWDNLSRFFWRVFLPYLIGGILPGIISGLACYYLSLPVIGAYQKRRKKKLRERIDKLREAIAAQDPQLADPAHVEQVEHETPPKSE</sequence>
<dbReference type="PANTHER" id="PTHR40547">
    <property type="entry name" value="SLL0298 PROTEIN"/>
    <property type="match status" value="1"/>
</dbReference>
<feature type="domain" description="DUF2062" evidence="3">
    <location>
        <begin position="13"/>
        <end position="178"/>
    </location>
</feature>
<comment type="caution">
    <text evidence="4">The sequence shown here is derived from an EMBL/GenBank/DDBJ whole genome shotgun (WGS) entry which is preliminary data.</text>
</comment>
<dbReference type="InterPro" id="IPR018639">
    <property type="entry name" value="DUF2062"/>
</dbReference>
<keyword evidence="2" id="KW-0812">Transmembrane</keyword>
<proteinExistence type="predicted"/>
<accession>A0ABW2UI84</accession>
<evidence type="ECO:0000313" key="4">
    <source>
        <dbReference type="EMBL" id="MFC7703109.1"/>
    </source>
</evidence>
<evidence type="ECO:0000256" key="1">
    <source>
        <dbReference type="SAM" id="MobiDB-lite"/>
    </source>
</evidence>
<keyword evidence="2" id="KW-1133">Transmembrane helix</keyword>
<evidence type="ECO:0000313" key="5">
    <source>
        <dbReference type="Proteomes" id="UP001596516"/>
    </source>
</evidence>
<feature type="transmembrane region" description="Helical" evidence="2">
    <location>
        <begin position="36"/>
        <end position="62"/>
    </location>
</feature>
<feature type="compositionally biased region" description="Basic and acidic residues" evidence="1">
    <location>
        <begin position="203"/>
        <end position="217"/>
    </location>
</feature>
<evidence type="ECO:0000256" key="2">
    <source>
        <dbReference type="SAM" id="Phobius"/>
    </source>
</evidence>
<dbReference type="RefSeq" id="WP_377398714.1">
    <property type="nucleotide sequence ID" value="NZ_JBHTFQ010000001.1"/>
</dbReference>
<evidence type="ECO:0000259" key="3">
    <source>
        <dbReference type="Pfam" id="PF09835"/>
    </source>
</evidence>
<name>A0ABW2UI84_9RHOB</name>
<dbReference type="PANTHER" id="PTHR40547:SF1">
    <property type="entry name" value="SLL0298 PROTEIN"/>
    <property type="match status" value="1"/>
</dbReference>
<protein>
    <submittedName>
        <fullName evidence="4">DUF2062 domain-containing protein</fullName>
    </submittedName>
</protein>
<feature type="transmembrane region" description="Helical" evidence="2">
    <location>
        <begin position="74"/>
        <end position="96"/>
    </location>
</feature>
<keyword evidence="2" id="KW-0472">Membrane</keyword>
<dbReference type="Pfam" id="PF09835">
    <property type="entry name" value="DUF2062"/>
    <property type="match status" value="1"/>
</dbReference>
<feature type="transmembrane region" description="Helical" evidence="2">
    <location>
        <begin position="144"/>
        <end position="173"/>
    </location>
</feature>
<dbReference type="EMBL" id="JBHTFQ010000001">
    <property type="protein sequence ID" value="MFC7703109.1"/>
    <property type="molecule type" value="Genomic_DNA"/>
</dbReference>
<keyword evidence="5" id="KW-1185">Reference proteome</keyword>
<feature type="region of interest" description="Disordered" evidence="1">
    <location>
        <begin position="195"/>
        <end position="217"/>
    </location>
</feature>
<gene>
    <name evidence="4" type="ORF">ACFQXB_02730</name>
</gene>
<dbReference type="Proteomes" id="UP001596516">
    <property type="component" value="Unassembled WGS sequence"/>
</dbReference>
<reference evidence="5" key="1">
    <citation type="journal article" date="2019" name="Int. J. Syst. Evol. Microbiol.">
        <title>The Global Catalogue of Microorganisms (GCM) 10K type strain sequencing project: providing services to taxonomists for standard genome sequencing and annotation.</title>
        <authorList>
            <consortium name="The Broad Institute Genomics Platform"/>
            <consortium name="The Broad Institute Genome Sequencing Center for Infectious Disease"/>
            <person name="Wu L."/>
            <person name="Ma J."/>
        </authorList>
    </citation>
    <scope>NUCLEOTIDE SEQUENCE [LARGE SCALE GENOMIC DNA]</scope>
    <source>
        <strain evidence="5">CGMCC 1.12750</strain>
    </source>
</reference>
<organism evidence="4 5">
    <name type="scientific">Plastorhodobacter daqingensis</name>
    <dbReference type="NCBI Taxonomy" id="1387281"/>
    <lineage>
        <taxon>Bacteria</taxon>
        <taxon>Pseudomonadati</taxon>
        <taxon>Pseudomonadota</taxon>
        <taxon>Alphaproteobacteria</taxon>
        <taxon>Rhodobacterales</taxon>
        <taxon>Paracoccaceae</taxon>
        <taxon>Plastorhodobacter</taxon>
    </lineage>
</organism>